<dbReference type="Proteomes" id="UP001358614">
    <property type="component" value="Chromosome 1"/>
</dbReference>
<feature type="region of interest" description="Disordered" evidence="1">
    <location>
        <begin position="172"/>
        <end position="192"/>
    </location>
</feature>
<keyword evidence="3" id="KW-1185">Reference proteome</keyword>
<organism evidence="2 3">
    <name type="scientific">Kwoniella europaea PYCC6329</name>
    <dbReference type="NCBI Taxonomy" id="1423913"/>
    <lineage>
        <taxon>Eukaryota</taxon>
        <taxon>Fungi</taxon>
        <taxon>Dikarya</taxon>
        <taxon>Basidiomycota</taxon>
        <taxon>Agaricomycotina</taxon>
        <taxon>Tremellomycetes</taxon>
        <taxon>Tremellales</taxon>
        <taxon>Cryptococcaceae</taxon>
        <taxon>Kwoniella</taxon>
    </lineage>
</organism>
<reference evidence="2 3" key="1">
    <citation type="submission" date="2024-01" db="EMBL/GenBank/DDBJ databases">
        <title>Comparative genomics of Cryptococcus and Kwoniella reveals pathogenesis evolution and contrasting modes of karyotype evolution via chromosome fusion or intercentromeric recombination.</title>
        <authorList>
            <person name="Coelho M.A."/>
            <person name="David-Palma M."/>
            <person name="Shea T."/>
            <person name="Bowers K."/>
            <person name="McGinley-Smith S."/>
            <person name="Mohammad A.W."/>
            <person name="Gnirke A."/>
            <person name="Yurkov A.M."/>
            <person name="Nowrousian M."/>
            <person name="Sun S."/>
            <person name="Cuomo C.A."/>
            <person name="Heitman J."/>
        </authorList>
    </citation>
    <scope>NUCLEOTIDE SEQUENCE [LARGE SCALE GENOMIC DNA]</scope>
    <source>
        <strain evidence="2 3">PYCC6329</strain>
    </source>
</reference>
<dbReference type="AlphaFoldDB" id="A0AAX4KQ02"/>
<proteinExistence type="predicted"/>
<feature type="compositionally biased region" description="Basic and acidic residues" evidence="1">
    <location>
        <begin position="172"/>
        <end position="181"/>
    </location>
</feature>
<protein>
    <submittedName>
        <fullName evidence="2">Uncharacterized protein</fullName>
    </submittedName>
</protein>
<feature type="compositionally biased region" description="Pro residues" evidence="1">
    <location>
        <begin position="137"/>
        <end position="150"/>
    </location>
</feature>
<evidence type="ECO:0000313" key="3">
    <source>
        <dbReference type="Proteomes" id="UP001358614"/>
    </source>
</evidence>
<dbReference type="KEGG" id="ker:91104302"/>
<feature type="compositionally biased region" description="Basic and acidic residues" evidence="1">
    <location>
        <begin position="63"/>
        <end position="82"/>
    </location>
</feature>
<gene>
    <name evidence="2" type="ORF">V865_005501</name>
</gene>
<feature type="compositionally biased region" description="Polar residues" evidence="1">
    <location>
        <begin position="35"/>
        <end position="46"/>
    </location>
</feature>
<sequence>MPVPIHLKPLPLSQDPNNQTQHHHSQHHPFADSGSDPTFTMNPSHQIQRHPHFEQQIHQQHPHQRDSHPRSPTHHEQPHETEPMLPSESSHSHHSHHGHDRHPSHPAHPAHHDHRHNHATSPHPIAHHEATPTQSLPVPPPKSPESPKSPTPLSKRLLFALTNKPTISKTWEKRSYADQRRSAPLNGSMDQGREEMGMGMSLQEYSSPRSRPMSFYASPAEIAAFRPLPMVDPHYPTGDTHAHAHSAPNLPVAPTRV</sequence>
<name>A0AAX4KQ02_9TREE</name>
<feature type="region of interest" description="Disordered" evidence="1">
    <location>
        <begin position="1"/>
        <end position="153"/>
    </location>
</feature>
<dbReference type="RefSeq" id="XP_066085370.1">
    <property type="nucleotide sequence ID" value="XM_066229273.1"/>
</dbReference>
<dbReference type="EMBL" id="CP144089">
    <property type="protein sequence ID" value="WWD07403.1"/>
    <property type="molecule type" value="Genomic_DNA"/>
</dbReference>
<accession>A0AAX4KQ02</accession>
<dbReference type="GeneID" id="91104302"/>
<feature type="region of interest" description="Disordered" evidence="1">
    <location>
        <begin position="238"/>
        <end position="257"/>
    </location>
</feature>
<evidence type="ECO:0000313" key="2">
    <source>
        <dbReference type="EMBL" id="WWD07403.1"/>
    </source>
</evidence>
<feature type="compositionally biased region" description="Basic residues" evidence="1">
    <location>
        <begin position="92"/>
        <end position="118"/>
    </location>
</feature>
<evidence type="ECO:0000256" key="1">
    <source>
        <dbReference type="SAM" id="MobiDB-lite"/>
    </source>
</evidence>